<feature type="compositionally biased region" description="Low complexity" evidence="1">
    <location>
        <begin position="63"/>
        <end position="86"/>
    </location>
</feature>
<feature type="region of interest" description="Disordered" evidence="1">
    <location>
        <begin position="1"/>
        <end position="223"/>
    </location>
</feature>
<feature type="compositionally biased region" description="Gly residues" evidence="1">
    <location>
        <begin position="196"/>
        <end position="209"/>
    </location>
</feature>
<dbReference type="PANTHER" id="PTHR38043:SF1">
    <property type="entry name" value="PROTEIN HEMX"/>
    <property type="match status" value="1"/>
</dbReference>
<evidence type="ECO:0000256" key="1">
    <source>
        <dbReference type="SAM" id="MobiDB-lite"/>
    </source>
</evidence>
<organism evidence="3 4">
    <name type="scientific">Halomonas gemina</name>
    <dbReference type="NCBI Taxonomy" id="2945105"/>
    <lineage>
        <taxon>Bacteria</taxon>
        <taxon>Pseudomonadati</taxon>
        <taxon>Pseudomonadota</taxon>
        <taxon>Gammaproteobacteria</taxon>
        <taxon>Oceanospirillales</taxon>
        <taxon>Halomonadaceae</taxon>
        <taxon>Halomonas</taxon>
    </lineage>
</organism>
<comment type="caution">
    <text evidence="3">The sequence shown here is derived from an EMBL/GenBank/DDBJ whole genome shotgun (WGS) entry which is preliminary data.</text>
</comment>
<dbReference type="EC" id="2.1.1.107" evidence="3"/>
<dbReference type="PANTHER" id="PTHR38043">
    <property type="entry name" value="PROTEIN HEMX"/>
    <property type="match status" value="1"/>
</dbReference>
<feature type="region of interest" description="Disordered" evidence="1">
    <location>
        <begin position="556"/>
        <end position="576"/>
    </location>
</feature>
<evidence type="ECO:0000313" key="4">
    <source>
        <dbReference type="Proteomes" id="UP001165369"/>
    </source>
</evidence>
<feature type="compositionally biased region" description="Low complexity" evidence="1">
    <location>
        <begin position="161"/>
        <end position="173"/>
    </location>
</feature>
<keyword evidence="2" id="KW-0812">Transmembrane</keyword>
<keyword evidence="3" id="KW-0808">Transferase</keyword>
<proteinExistence type="predicted"/>
<evidence type="ECO:0000313" key="3">
    <source>
        <dbReference type="EMBL" id="MCL7941335.1"/>
    </source>
</evidence>
<dbReference type="GO" id="GO:0032259">
    <property type="term" value="P:methylation"/>
    <property type="evidence" value="ECO:0007669"/>
    <property type="project" value="UniProtKB-KW"/>
</dbReference>
<accession>A0ABT0T332</accession>
<evidence type="ECO:0000256" key="2">
    <source>
        <dbReference type="SAM" id="Phobius"/>
    </source>
</evidence>
<protein>
    <submittedName>
        <fullName evidence="3">Uroporphyrinogen-III C-methyltransferase</fullName>
        <ecNumber evidence="3">2.1.1.107</ecNumber>
    </submittedName>
</protein>
<keyword evidence="4" id="KW-1185">Reference proteome</keyword>
<feature type="transmembrane region" description="Helical" evidence="2">
    <location>
        <begin position="230"/>
        <end position="251"/>
    </location>
</feature>
<feature type="compositionally biased region" description="Basic and acidic residues" evidence="1">
    <location>
        <begin position="98"/>
        <end position="160"/>
    </location>
</feature>
<dbReference type="InterPro" id="IPR007470">
    <property type="entry name" value="HemX"/>
</dbReference>
<reference evidence="3" key="1">
    <citation type="submission" date="2022-05" db="EMBL/GenBank/DDBJ databases">
        <title>Halomonas geminus sp. nov. and Halomonas llamarensis sp. nov. isolated from high-altitude salars of the Atacama Desert.</title>
        <authorList>
            <person name="Hintersatz C."/>
            <person name="Rojas L.A."/>
            <person name="Wei T.-S."/>
            <person name="Kutschke S."/>
            <person name="Lehmann F."/>
            <person name="Jain R."/>
            <person name="Pollmann K."/>
        </authorList>
    </citation>
    <scope>NUCLEOTIDE SEQUENCE</scope>
    <source>
        <strain evidence="3">ATCH28</strain>
    </source>
</reference>
<gene>
    <name evidence="3" type="ORF">M8009_13675</name>
</gene>
<keyword evidence="2" id="KW-0472">Membrane</keyword>
<sequence>MSKQPHDQDEQQAPSGAESASSGGEAGKPAASGRRRSRRYDKAGGKQAAGATQGKPDATQAPAAAGESGAGKTSSSAADTSASPPAKGDKPATGSDKPAAEKPAAEKPAAEKPAAEKPAAEKPAAEKPAAEKPAAEKPAAEKPAAEKPAAEKPAAEKSAAEKPAASQAASPKPTASSGGADKSGKADTSAKIGKSAGSGGSTAAAGGGASAATTGSSGGDGRKGGGKAGILALVLVILLAIGVVLFGWQAWQKLDAQQQRLASLPGDVASQSDLGDLQGQLESAESERDAALDSALSDLRGEFADYRGSVDETLDKVLDELSREQDTDERDWLHAEAAYLLRLANQRLQLERDVEGAAALLRTADERLREADNPALVPVRREIASELAALDSVPRVDRTGLYLALNAQQEQLAGQPLAQEIEEITADAAALEEAPTGGWQEQLARFGGELKELVTVRQHDQALEALISPEQESYLRQSVRLVLEQSQLALLKEEQELYEASLDKALTLIRGYYDTSASGVQSVIERLEELKEQSIRPELPDISGSQQALATFIERRFEGRGNSQENDDGQGQGDDA</sequence>
<name>A0ABT0T332_9GAMM</name>
<keyword evidence="2" id="KW-1133">Transmembrane helix</keyword>
<dbReference type="Proteomes" id="UP001165369">
    <property type="component" value="Unassembled WGS sequence"/>
</dbReference>
<dbReference type="RefSeq" id="WP_250062107.1">
    <property type="nucleotide sequence ID" value="NZ_JAMJPK010000006.1"/>
</dbReference>
<feature type="compositionally biased region" description="Low complexity" evidence="1">
    <location>
        <begin position="13"/>
        <end position="32"/>
    </location>
</feature>
<dbReference type="Pfam" id="PF04375">
    <property type="entry name" value="HemX"/>
    <property type="match status" value="1"/>
</dbReference>
<dbReference type="EMBL" id="JAMJPK010000006">
    <property type="protein sequence ID" value="MCL7941335.1"/>
    <property type="molecule type" value="Genomic_DNA"/>
</dbReference>
<keyword evidence="3" id="KW-0489">Methyltransferase</keyword>
<dbReference type="GO" id="GO:0004851">
    <property type="term" value="F:uroporphyrin-III C-methyltransferase activity"/>
    <property type="evidence" value="ECO:0007669"/>
    <property type="project" value="UniProtKB-EC"/>
</dbReference>
<feature type="compositionally biased region" description="Low complexity" evidence="1">
    <location>
        <begin position="45"/>
        <end position="55"/>
    </location>
</feature>